<gene>
    <name evidence="2" type="ORF">LITE_LOCUS4019</name>
</gene>
<reference evidence="2" key="1">
    <citation type="submission" date="2022-08" db="EMBL/GenBank/DDBJ databases">
        <authorList>
            <person name="Gutierrez-Valencia J."/>
        </authorList>
    </citation>
    <scope>NUCLEOTIDE SEQUENCE</scope>
</reference>
<sequence>MSDDSRCWADLDQEILNLIRQRLLGDDYSNFRATCRSWNFRAVYDPAVYENLKYPFLLRFTKGGEEDDNNYSYSSCNAYSLAYDKSYYISAPPDLLDAKIMCSNHGWLLVAKGPRVFFYHPSIQHVIRLPNIKSHQAQFSFASFSAPPTSLDCMVLGVVDSKSRTKRDSLSSVEDNVLGSSTRFRMQPGAFYCLAQDGRLGVFDPTKEKKGNKKKMWRLLPHTTKKPRVFMDDDPRKDQAYLLECNGELISIVVAPMGEFVRIIRF</sequence>
<feature type="domain" description="KIB1-4 beta-propeller" evidence="1">
    <location>
        <begin position="79"/>
        <end position="253"/>
    </location>
</feature>
<dbReference type="AlphaFoldDB" id="A0AAV0HFB1"/>
<keyword evidence="3" id="KW-1185">Reference proteome</keyword>
<dbReference type="PANTHER" id="PTHR33127:SF5">
    <property type="entry name" value="TRANSMEMBRANE PROTEIN"/>
    <property type="match status" value="1"/>
</dbReference>
<accession>A0AAV0HFB1</accession>
<proteinExistence type="predicted"/>
<organism evidence="2 3">
    <name type="scientific">Linum tenue</name>
    <dbReference type="NCBI Taxonomy" id="586396"/>
    <lineage>
        <taxon>Eukaryota</taxon>
        <taxon>Viridiplantae</taxon>
        <taxon>Streptophyta</taxon>
        <taxon>Embryophyta</taxon>
        <taxon>Tracheophyta</taxon>
        <taxon>Spermatophyta</taxon>
        <taxon>Magnoliopsida</taxon>
        <taxon>eudicotyledons</taxon>
        <taxon>Gunneridae</taxon>
        <taxon>Pentapetalae</taxon>
        <taxon>rosids</taxon>
        <taxon>fabids</taxon>
        <taxon>Malpighiales</taxon>
        <taxon>Linaceae</taxon>
        <taxon>Linum</taxon>
    </lineage>
</organism>
<dbReference type="Proteomes" id="UP001154282">
    <property type="component" value="Unassembled WGS sequence"/>
</dbReference>
<name>A0AAV0HFB1_9ROSI</name>
<dbReference type="Pfam" id="PF03478">
    <property type="entry name" value="Beta-prop_KIB1-4"/>
    <property type="match status" value="1"/>
</dbReference>
<protein>
    <recommendedName>
        <fullName evidence="1">KIB1-4 beta-propeller domain-containing protein</fullName>
    </recommendedName>
</protein>
<evidence type="ECO:0000259" key="1">
    <source>
        <dbReference type="Pfam" id="PF03478"/>
    </source>
</evidence>
<dbReference type="InterPro" id="IPR005174">
    <property type="entry name" value="KIB1-4_b-propeller"/>
</dbReference>
<comment type="caution">
    <text evidence="2">The sequence shown here is derived from an EMBL/GenBank/DDBJ whole genome shotgun (WGS) entry which is preliminary data.</text>
</comment>
<dbReference type="PANTHER" id="PTHR33127">
    <property type="entry name" value="TRANSMEMBRANE PROTEIN"/>
    <property type="match status" value="1"/>
</dbReference>
<evidence type="ECO:0000313" key="2">
    <source>
        <dbReference type="EMBL" id="CAI0383493.1"/>
    </source>
</evidence>
<evidence type="ECO:0000313" key="3">
    <source>
        <dbReference type="Proteomes" id="UP001154282"/>
    </source>
</evidence>
<dbReference type="EMBL" id="CAMGYJ010000002">
    <property type="protein sequence ID" value="CAI0383493.1"/>
    <property type="molecule type" value="Genomic_DNA"/>
</dbReference>